<sequence length="78" mass="9360">MKSIPIRFVNENFGFTDSSYRNKTSPDLRLDHYKLLSINIMEKRALMRIRRIDIIIHNDQIKCENIYNFKAFIPAIEE</sequence>
<reference evidence="1" key="2">
    <citation type="submission" date="2020-05" db="UniProtKB">
        <authorList>
            <consortium name="EnsemblMetazoa"/>
        </authorList>
    </citation>
    <scope>IDENTIFICATION</scope>
    <source>
        <strain evidence="1">IAEA</strain>
    </source>
</reference>
<proteinExistence type="predicted"/>
<accession>A0A1A9W5H1</accession>
<dbReference type="VEuPathDB" id="VectorBase:GBRI007020"/>
<dbReference type="Proteomes" id="UP000091820">
    <property type="component" value="Unassembled WGS sequence"/>
</dbReference>
<evidence type="ECO:0000313" key="1">
    <source>
        <dbReference type="EnsemblMetazoa" id="GBRI007020-PA"/>
    </source>
</evidence>
<dbReference type="EnsemblMetazoa" id="GBRI007020-RA">
    <property type="protein sequence ID" value="GBRI007020-PA"/>
    <property type="gene ID" value="GBRI007020"/>
</dbReference>
<evidence type="ECO:0000313" key="2">
    <source>
        <dbReference type="Proteomes" id="UP000091820"/>
    </source>
</evidence>
<protein>
    <submittedName>
        <fullName evidence="1">Uncharacterized protein</fullName>
    </submittedName>
</protein>
<reference evidence="2" key="1">
    <citation type="submission" date="2014-03" db="EMBL/GenBank/DDBJ databases">
        <authorList>
            <person name="Aksoy S."/>
            <person name="Warren W."/>
            <person name="Wilson R.K."/>
        </authorList>
    </citation>
    <scope>NUCLEOTIDE SEQUENCE [LARGE SCALE GENOMIC DNA]</scope>
    <source>
        <strain evidence="2">IAEA</strain>
    </source>
</reference>
<keyword evidence="2" id="KW-1185">Reference proteome</keyword>
<dbReference type="AlphaFoldDB" id="A0A1A9W5H1"/>
<organism evidence="1 2">
    <name type="scientific">Glossina brevipalpis</name>
    <dbReference type="NCBI Taxonomy" id="37001"/>
    <lineage>
        <taxon>Eukaryota</taxon>
        <taxon>Metazoa</taxon>
        <taxon>Ecdysozoa</taxon>
        <taxon>Arthropoda</taxon>
        <taxon>Hexapoda</taxon>
        <taxon>Insecta</taxon>
        <taxon>Pterygota</taxon>
        <taxon>Neoptera</taxon>
        <taxon>Endopterygota</taxon>
        <taxon>Diptera</taxon>
        <taxon>Brachycera</taxon>
        <taxon>Muscomorpha</taxon>
        <taxon>Hippoboscoidea</taxon>
        <taxon>Glossinidae</taxon>
        <taxon>Glossina</taxon>
    </lineage>
</organism>
<name>A0A1A9W5H1_9MUSC</name>